<name>A0A194V1S5_CYTMA</name>
<proteinExistence type="predicted"/>
<feature type="region of interest" description="Disordered" evidence="2">
    <location>
        <begin position="230"/>
        <end position="389"/>
    </location>
</feature>
<feature type="domain" description="Zn(2)-C6 fungal-type" evidence="3">
    <location>
        <begin position="199"/>
        <end position="231"/>
    </location>
</feature>
<evidence type="ECO:0000259" key="3">
    <source>
        <dbReference type="PROSITE" id="PS50048"/>
    </source>
</evidence>
<sequence>MANNNENAFSRPPSQPTKKGGTRHSATQGASVPATSFTTSAFAPVEGFGDVAQGPSAVNDQQAQTGRFENANIAPVQTGHFGNINVAPVSSFHQATQSTNPATPNTQPAQKKSAVNKKSATAASGLQSSGNRPTRNKSIRNKSTGNTSSGSKPGVNEPIGNKTIGDKSGEDKAAGNKSADNKSGTNPSSSETPVRISQSCTPCRSRKTRCPRVEGKERCENCEKYDRDCIFEPTSKKVQGPGVRGKYNVKSKPKPKPQPQPQPAQGEAEIQDEVVVAAGPAPPGKKVRFSRNDKTTASKSSQKLNRKSIRTSNRKSTPSQTKASNRNKPTSKSPRTQKSVVPGDEQASFDFEMVSQNNTFGRPASNEAPASSSTRRSLFDMGSDEDELASKPLGSFAENVAPAGSFFAVDDPAAEDGGVNEPYEPPTSSTDEESDDFEYERILHNLIPKGSNYGPDESSYGPPINSAGDMLDEFEYQREVYDTSDSSPSYKGYPTADPVDEPYPTGDEEQQGRASRQTTAITQPEAAHENTEMDTAFRGATQTPLGTSQPTVQFSVFGPQTQIQPSQNSSAQSLPPGLAAQSSSAHSQSQAKPTTTQTTANFGDQIIEPPFRGRAPNQFSPCSDRLHDAFRKACLDTNTQSSASAMQRQAIAQSTFGQQSVYGQQPIFGLQSIAGQQFSQGAYNPANTSKNNQFLMHAQARDQSSFGQVQFAPTATPAVGSNRYLGRPTPAQTRPAPTVHPRIDIGNNMARAPNAPPSMPPYWNSFPQPATPAKADADAENDELSPLEPYFMLPPPLDDDPSSGLSSNLFMTTTSDYNTGPRGGSSSTAAFDDTTSFNAGTPAHHYSSAKLYFIMQKTRHDKANLPGGERLNLREMAELSDRVEAARVGALEKWKAANAGRESPYDTEGRLFLEWLDPLRVHKMRQLMKGSKNE</sequence>
<evidence type="ECO:0000313" key="5">
    <source>
        <dbReference type="Proteomes" id="UP000078576"/>
    </source>
</evidence>
<dbReference type="InterPro" id="IPR036864">
    <property type="entry name" value="Zn2-C6_fun-type_DNA-bd_sf"/>
</dbReference>
<dbReference type="AlphaFoldDB" id="A0A194V1S5"/>
<feature type="compositionally biased region" description="Polar residues" evidence="2">
    <location>
        <begin position="141"/>
        <end position="151"/>
    </location>
</feature>
<feature type="compositionally biased region" description="Polar residues" evidence="2">
    <location>
        <begin position="91"/>
        <end position="110"/>
    </location>
</feature>
<feature type="compositionally biased region" description="Polar residues" evidence="2">
    <location>
        <begin position="314"/>
        <end position="339"/>
    </location>
</feature>
<feature type="region of interest" description="Disordered" evidence="2">
    <location>
        <begin position="408"/>
        <end position="435"/>
    </location>
</feature>
<organism evidence="4 5">
    <name type="scientific">Cytospora mali</name>
    <name type="common">Apple Valsa canker fungus</name>
    <name type="synonym">Valsa mali</name>
    <dbReference type="NCBI Taxonomy" id="578113"/>
    <lineage>
        <taxon>Eukaryota</taxon>
        <taxon>Fungi</taxon>
        <taxon>Dikarya</taxon>
        <taxon>Ascomycota</taxon>
        <taxon>Pezizomycotina</taxon>
        <taxon>Sordariomycetes</taxon>
        <taxon>Sordariomycetidae</taxon>
        <taxon>Diaporthales</taxon>
        <taxon>Cytosporaceae</taxon>
        <taxon>Cytospora</taxon>
    </lineage>
</organism>
<feature type="compositionally biased region" description="Basic residues" evidence="2">
    <location>
        <begin position="304"/>
        <end position="313"/>
    </location>
</feature>
<dbReference type="GO" id="GO:0008270">
    <property type="term" value="F:zinc ion binding"/>
    <property type="evidence" value="ECO:0007669"/>
    <property type="project" value="InterPro"/>
</dbReference>
<feature type="compositionally biased region" description="Low complexity" evidence="2">
    <location>
        <begin position="579"/>
        <end position="591"/>
    </location>
</feature>
<evidence type="ECO:0000313" key="4">
    <source>
        <dbReference type="EMBL" id="KUI57796.1"/>
    </source>
</evidence>
<feature type="compositionally biased region" description="Polar residues" evidence="2">
    <location>
        <begin position="116"/>
        <end position="133"/>
    </location>
</feature>
<feature type="compositionally biased region" description="Polar residues" evidence="2">
    <location>
        <begin position="181"/>
        <end position="202"/>
    </location>
</feature>
<evidence type="ECO:0000256" key="2">
    <source>
        <dbReference type="SAM" id="MobiDB-lite"/>
    </source>
</evidence>
<feature type="compositionally biased region" description="Polar residues" evidence="2">
    <location>
        <begin position="56"/>
        <end position="67"/>
    </location>
</feature>
<feature type="region of interest" description="Disordered" evidence="2">
    <location>
        <begin position="447"/>
        <end position="620"/>
    </location>
</feature>
<keyword evidence="1" id="KW-0539">Nucleus</keyword>
<accession>A0A194V1S5</accession>
<feature type="compositionally biased region" description="Basic and acidic residues" evidence="2">
    <location>
        <begin position="164"/>
        <end position="174"/>
    </location>
</feature>
<evidence type="ECO:0000256" key="1">
    <source>
        <dbReference type="ARBA" id="ARBA00023242"/>
    </source>
</evidence>
<dbReference type="CDD" id="cd00067">
    <property type="entry name" value="GAL4"/>
    <property type="match status" value="1"/>
</dbReference>
<dbReference type="SUPFAM" id="SSF57701">
    <property type="entry name" value="Zn2/Cys6 DNA-binding domain"/>
    <property type="match status" value="1"/>
</dbReference>
<feature type="compositionally biased region" description="Polar residues" evidence="2">
    <location>
        <begin position="540"/>
        <end position="573"/>
    </location>
</feature>
<dbReference type="SMART" id="SM00066">
    <property type="entry name" value="GAL4"/>
    <property type="match status" value="1"/>
</dbReference>
<feature type="compositionally biased region" description="Low complexity" evidence="2">
    <location>
        <begin position="727"/>
        <end position="737"/>
    </location>
</feature>
<dbReference type="PROSITE" id="PS50048">
    <property type="entry name" value="ZN2_CY6_FUNGAL_2"/>
    <property type="match status" value="1"/>
</dbReference>
<dbReference type="Gene3D" id="4.10.240.10">
    <property type="entry name" value="Zn(2)-C6 fungal-type DNA-binding domain"/>
    <property type="match status" value="1"/>
</dbReference>
<feature type="region of interest" description="Disordered" evidence="2">
    <location>
        <begin position="718"/>
        <end position="740"/>
    </location>
</feature>
<feature type="compositionally biased region" description="Polar residues" evidence="2">
    <location>
        <begin position="512"/>
        <end position="522"/>
    </location>
</feature>
<dbReference type="GO" id="GO:0000981">
    <property type="term" value="F:DNA-binding transcription factor activity, RNA polymerase II-specific"/>
    <property type="evidence" value="ECO:0007669"/>
    <property type="project" value="InterPro"/>
</dbReference>
<protein>
    <submittedName>
        <fullName evidence="4">Zinc finger protein grt1</fullName>
    </submittedName>
</protein>
<feature type="compositionally biased region" description="Polar residues" evidence="2">
    <location>
        <begin position="24"/>
        <end position="41"/>
    </location>
</feature>
<feature type="region of interest" description="Disordered" evidence="2">
    <location>
        <begin position="1"/>
        <end position="217"/>
    </location>
</feature>
<reference evidence="5" key="1">
    <citation type="submission" date="2014-12" db="EMBL/GenBank/DDBJ databases">
        <title>Genome Sequence of Valsa Canker Pathogens Uncovers a Specific Adaption of Colonization on Woody Bark.</title>
        <authorList>
            <person name="Yin Z."/>
            <person name="Liu H."/>
            <person name="Gao X."/>
            <person name="Li Z."/>
            <person name="Song N."/>
            <person name="Ke X."/>
            <person name="Dai Q."/>
            <person name="Wu Y."/>
            <person name="Sun Y."/>
            <person name="Xu J.-R."/>
            <person name="Kang Z.K."/>
            <person name="Wang L."/>
            <person name="Huang L."/>
        </authorList>
    </citation>
    <scope>NUCLEOTIDE SEQUENCE [LARGE SCALE GENOMIC DNA]</scope>
    <source>
        <strain evidence="5">SXYL134</strain>
    </source>
</reference>
<dbReference type="InterPro" id="IPR001138">
    <property type="entry name" value="Zn2Cys6_DnaBD"/>
</dbReference>
<dbReference type="Proteomes" id="UP000078576">
    <property type="component" value="Unassembled WGS sequence"/>
</dbReference>
<dbReference type="OrthoDB" id="2593732at2759"/>
<keyword evidence="5" id="KW-1185">Reference proteome</keyword>
<dbReference type="EMBL" id="KN714704">
    <property type="protein sequence ID" value="KUI57796.1"/>
    <property type="molecule type" value="Genomic_DNA"/>
</dbReference>
<gene>
    <name evidence="4" type="ORF">VP1G_05079</name>
</gene>
<dbReference type="PROSITE" id="PS00463">
    <property type="entry name" value="ZN2_CY6_FUNGAL_1"/>
    <property type="match status" value="1"/>
</dbReference>
<feature type="compositionally biased region" description="Polar residues" evidence="2">
    <location>
        <begin position="592"/>
        <end position="602"/>
    </location>
</feature>